<dbReference type="Gene3D" id="3.40.50.150">
    <property type="entry name" value="Vaccinia Virus protein VP39"/>
    <property type="match status" value="1"/>
</dbReference>
<dbReference type="InterPro" id="IPR013216">
    <property type="entry name" value="Methyltransf_11"/>
</dbReference>
<organism evidence="5 6">
    <name type="scientific">Mycobacterium angelicum</name>
    <dbReference type="NCBI Taxonomy" id="470074"/>
    <lineage>
        <taxon>Bacteria</taxon>
        <taxon>Bacillati</taxon>
        <taxon>Actinomycetota</taxon>
        <taxon>Actinomycetes</taxon>
        <taxon>Mycobacteriales</taxon>
        <taxon>Mycobacteriaceae</taxon>
        <taxon>Mycobacterium</taxon>
    </lineage>
</organism>
<dbReference type="GO" id="GO:0032259">
    <property type="term" value="P:methylation"/>
    <property type="evidence" value="ECO:0007669"/>
    <property type="project" value="UniProtKB-KW"/>
</dbReference>
<keyword evidence="3 5" id="KW-0808">Transferase</keyword>
<accession>A0A1X0A7F5</accession>
<dbReference type="OrthoDB" id="4571118at2"/>
<dbReference type="RefSeq" id="WP_083111320.1">
    <property type="nucleotide sequence ID" value="NZ_JACKTS010000014.1"/>
</dbReference>
<dbReference type="Pfam" id="PF08241">
    <property type="entry name" value="Methyltransf_11"/>
    <property type="match status" value="1"/>
</dbReference>
<keyword evidence="2 5" id="KW-0489">Methyltransferase</keyword>
<protein>
    <submittedName>
        <fullName evidence="5">SAM-dependent methyltransferase</fullName>
    </submittedName>
</protein>
<keyword evidence="6" id="KW-1185">Reference proteome</keyword>
<dbReference type="AlphaFoldDB" id="A0A1X0A7F5"/>
<evidence type="ECO:0000256" key="2">
    <source>
        <dbReference type="ARBA" id="ARBA00022603"/>
    </source>
</evidence>
<dbReference type="CDD" id="cd02440">
    <property type="entry name" value="AdoMet_MTases"/>
    <property type="match status" value="1"/>
</dbReference>
<dbReference type="PANTHER" id="PTHR44942">
    <property type="entry name" value="METHYLTRANSF_11 DOMAIN-CONTAINING PROTEIN"/>
    <property type="match status" value="1"/>
</dbReference>
<dbReference type="InterPro" id="IPR051052">
    <property type="entry name" value="Diverse_substrate_MTase"/>
</dbReference>
<dbReference type="InterPro" id="IPR029063">
    <property type="entry name" value="SAM-dependent_MTases_sf"/>
</dbReference>
<dbReference type="Proteomes" id="UP000192284">
    <property type="component" value="Unassembled WGS sequence"/>
</dbReference>
<name>A0A1X0A7F5_MYCAN</name>
<evidence type="ECO:0000259" key="4">
    <source>
        <dbReference type="Pfam" id="PF08241"/>
    </source>
</evidence>
<evidence type="ECO:0000313" key="5">
    <source>
        <dbReference type="EMBL" id="ORA25825.1"/>
    </source>
</evidence>
<dbReference type="SUPFAM" id="SSF53335">
    <property type="entry name" value="S-adenosyl-L-methionine-dependent methyltransferases"/>
    <property type="match status" value="1"/>
</dbReference>
<proteinExistence type="inferred from homology"/>
<dbReference type="PANTHER" id="PTHR44942:SF4">
    <property type="entry name" value="METHYLTRANSFERASE TYPE 11 DOMAIN-CONTAINING PROTEIN"/>
    <property type="match status" value="1"/>
</dbReference>
<evidence type="ECO:0000313" key="6">
    <source>
        <dbReference type="Proteomes" id="UP000192284"/>
    </source>
</evidence>
<evidence type="ECO:0000256" key="1">
    <source>
        <dbReference type="ARBA" id="ARBA00008361"/>
    </source>
</evidence>
<reference evidence="5 6" key="1">
    <citation type="submission" date="2017-02" db="EMBL/GenBank/DDBJ databases">
        <title>The new phylogeny of genus Mycobacterium.</title>
        <authorList>
            <person name="Tortoli E."/>
            <person name="Trovato A."/>
            <person name="Cirillo D.M."/>
        </authorList>
    </citation>
    <scope>NUCLEOTIDE SEQUENCE [LARGE SCALE GENOMIC DNA]</scope>
    <source>
        <strain evidence="5 6">DSM 45057</strain>
    </source>
</reference>
<sequence>MDDSSTRPVNHHADHRGFAGPIGLAAAIGMLVGGRRQARLAVELTGVSNADHVVDIGCGPGNAVRAAAGTGARVTGIDPSPMMLRLARTLTRNHTAVAWSQGTAEKLPLPEGSATVAWSVKTVHHWKDVTAGLAEVHRVLADQGRFLVIERQVRPDATGLASHGWTERQARDFAGQCRAAGFDAVHIDKHVHGRSAVWAVQAVRTKPASVRQG</sequence>
<evidence type="ECO:0000256" key="3">
    <source>
        <dbReference type="ARBA" id="ARBA00022679"/>
    </source>
</evidence>
<dbReference type="EMBL" id="MVHE01000002">
    <property type="protein sequence ID" value="ORA25825.1"/>
    <property type="molecule type" value="Genomic_DNA"/>
</dbReference>
<gene>
    <name evidence="5" type="ORF">BST12_01950</name>
</gene>
<comment type="caution">
    <text evidence="5">The sequence shown here is derived from an EMBL/GenBank/DDBJ whole genome shotgun (WGS) entry which is preliminary data.</text>
</comment>
<dbReference type="GO" id="GO:0008757">
    <property type="term" value="F:S-adenosylmethionine-dependent methyltransferase activity"/>
    <property type="evidence" value="ECO:0007669"/>
    <property type="project" value="InterPro"/>
</dbReference>
<feature type="domain" description="Methyltransferase type 11" evidence="4">
    <location>
        <begin position="54"/>
        <end position="147"/>
    </location>
</feature>
<comment type="similarity">
    <text evidence="1">Belongs to the methyltransferase superfamily.</text>
</comment>